<reference evidence="2 3" key="1">
    <citation type="journal article" date="2021" name="ACS Chem. Biol.">
        <title>Genomic-Led Discovery of a Novel Glycopeptide Antibiotic by Nonomuraea coxensis DSM 45129.</title>
        <authorList>
            <person name="Yushchuk O."/>
            <person name="Vior N.M."/>
            <person name="Andreo-Vidal A."/>
            <person name="Berini F."/>
            <person name="Ruckert C."/>
            <person name="Busche T."/>
            <person name="Binda E."/>
            <person name="Kalinowski J."/>
            <person name="Truman A.W."/>
            <person name="Marinelli F."/>
        </authorList>
    </citation>
    <scope>NUCLEOTIDE SEQUENCE [LARGE SCALE GENOMIC DNA]</scope>
    <source>
        <strain evidence="2 3">DSM 45129</strain>
    </source>
</reference>
<evidence type="ECO:0000313" key="2">
    <source>
        <dbReference type="EMBL" id="QYC43991.1"/>
    </source>
</evidence>
<keyword evidence="3" id="KW-1185">Reference proteome</keyword>
<protein>
    <submittedName>
        <fullName evidence="2">Uncharacterized protein</fullName>
    </submittedName>
</protein>
<keyword evidence="1" id="KW-0812">Transmembrane</keyword>
<keyword evidence="1" id="KW-1133">Transmembrane helix</keyword>
<keyword evidence="1" id="KW-0472">Membrane</keyword>
<evidence type="ECO:0000313" key="3">
    <source>
        <dbReference type="Proteomes" id="UP000824681"/>
    </source>
</evidence>
<dbReference type="EMBL" id="CP068985">
    <property type="protein sequence ID" value="QYC43991.1"/>
    <property type="molecule type" value="Genomic_DNA"/>
</dbReference>
<sequence>MRKARSVPRDCLAFRVIDAPARPDRRELRMAVVLMFACWFGGLLLVRITAWTA</sequence>
<name>A0ABX8U980_9ACTN</name>
<proteinExistence type="predicted"/>
<evidence type="ECO:0000256" key="1">
    <source>
        <dbReference type="SAM" id="Phobius"/>
    </source>
</evidence>
<gene>
    <name evidence="2" type="ORF">Nocox_32090</name>
</gene>
<accession>A0ABX8U980</accession>
<dbReference type="Proteomes" id="UP000824681">
    <property type="component" value="Chromosome"/>
</dbReference>
<feature type="transmembrane region" description="Helical" evidence="1">
    <location>
        <begin position="31"/>
        <end position="50"/>
    </location>
</feature>
<organism evidence="2 3">
    <name type="scientific">Nonomuraea coxensis DSM 45129</name>
    <dbReference type="NCBI Taxonomy" id="1122611"/>
    <lineage>
        <taxon>Bacteria</taxon>
        <taxon>Bacillati</taxon>
        <taxon>Actinomycetota</taxon>
        <taxon>Actinomycetes</taxon>
        <taxon>Streptosporangiales</taxon>
        <taxon>Streptosporangiaceae</taxon>
        <taxon>Nonomuraea</taxon>
    </lineage>
</organism>